<evidence type="ECO:0000313" key="3">
    <source>
        <dbReference type="Proteomes" id="UP000428325"/>
    </source>
</evidence>
<name>A0A6B9F8A1_9EURY</name>
<feature type="compositionally biased region" description="Polar residues" evidence="1">
    <location>
        <begin position="35"/>
        <end position="48"/>
    </location>
</feature>
<dbReference type="AlphaFoldDB" id="A0A6B9F8A1"/>
<keyword evidence="3" id="KW-1185">Reference proteome</keyword>
<proteinExistence type="predicted"/>
<dbReference type="GeneID" id="99245880"/>
<protein>
    <submittedName>
        <fullName evidence="2">Uncharacterized protein</fullName>
    </submittedName>
</protein>
<dbReference type="KEGG" id="hra:EI982_07165"/>
<sequence>MHRSRPTASELAAAVTSIVLTIVSVATGGLDRPTSDATLRSTAPTRSLPTGCPLRSADTAWGGASA</sequence>
<dbReference type="Proteomes" id="UP000428325">
    <property type="component" value="Chromosome"/>
</dbReference>
<dbReference type="EMBL" id="CP034345">
    <property type="protein sequence ID" value="QGX94584.1"/>
    <property type="molecule type" value="Genomic_DNA"/>
</dbReference>
<gene>
    <name evidence="2" type="ORF">EI982_07165</name>
</gene>
<accession>A0A6B9F8A1</accession>
<organism evidence="2 3">
    <name type="scientific">Haloplanus rallus</name>
    <dbReference type="NCBI Taxonomy" id="1816183"/>
    <lineage>
        <taxon>Archaea</taxon>
        <taxon>Methanobacteriati</taxon>
        <taxon>Methanobacteriota</taxon>
        <taxon>Stenosarchaea group</taxon>
        <taxon>Halobacteria</taxon>
        <taxon>Halobacteriales</taxon>
        <taxon>Haloferacaceae</taxon>
        <taxon>Haloplanus</taxon>
    </lineage>
</organism>
<evidence type="ECO:0000313" key="2">
    <source>
        <dbReference type="EMBL" id="QGX94584.1"/>
    </source>
</evidence>
<dbReference type="RefSeq" id="WP_157688861.1">
    <property type="nucleotide sequence ID" value="NZ_CP034345.1"/>
</dbReference>
<evidence type="ECO:0000256" key="1">
    <source>
        <dbReference type="SAM" id="MobiDB-lite"/>
    </source>
</evidence>
<feature type="region of interest" description="Disordered" evidence="1">
    <location>
        <begin position="31"/>
        <end position="66"/>
    </location>
</feature>
<reference evidence="2 3" key="1">
    <citation type="submission" date="2018-12" db="EMBL/GenBank/DDBJ databases">
        <title>Complete genome sequence of Haloplanus rallus MBLA0036.</title>
        <authorList>
            <person name="Nam Y.-d."/>
            <person name="Kang J."/>
            <person name="Chung W.-H."/>
            <person name="Park Y.S."/>
        </authorList>
    </citation>
    <scope>NUCLEOTIDE SEQUENCE [LARGE SCALE GENOMIC DNA]</scope>
    <source>
        <strain evidence="2 3">MBLA0036</strain>
    </source>
</reference>